<evidence type="ECO:0000256" key="12">
    <source>
        <dbReference type="ARBA" id="ARBA00023136"/>
    </source>
</evidence>
<evidence type="ECO:0000256" key="9">
    <source>
        <dbReference type="ARBA" id="ARBA00022692"/>
    </source>
</evidence>
<dbReference type="RefSeq" id="WP_075711911.1">
    <property type="nucleotide sequence ID" value="NZ_MJIE01000001.1"/>
</dbReference>
<evidence type="ECO:0000256" key="8">
    <source>
        <dbReference type="ARBA" id="ARBA00022679"/>
    </source>
</evidence>
<keyword evidence="12 18" id="KW-0472">Membrane</keyword>
<feature type="transmembrane region" description="Helical" evidence="18">
    <location>
        <begin position="12"/>
        <end position="37"/>
    </location>
</feature>
<dbReference type="InterPro" id="IPR043130">
    <property type="entry name" value="CDP-OH_PTrfase_TM_dom"/>
</dbReference>
<dbReference type="EC" id="2.7.8.5" evidence="5 16"/>
<evidence type="ECO:0000256" key="2">
    <source>
        <dbReference type="ARBA" id="ARBA00004141"/>
    </source>
</evidence>
<evidence type="ECO:0000256" key="4">
    <source>
        <dbReference type="ARBA" id="ARBA00010441"/>
    </source>
</evidence>
<dbReference type="EMBL" id="MJIE01000001">
    <property type="protein sequence ID" value="OLR54892.1"/>
    <property type="molecule type" value="Genomic_DNA"/>
</dbReference>
<dbReference type="PANTHER" id="PTHR14269:SF62">
    <property type="entry name" value="CDP-DIACYLGLYCEROL--GLYCEROL-3-PHOSPHATE 3-PHOSPHATIDYLTRANSFERASE 1, CHLOROPLASTIC"/>
    <property type="match status" value="1"/>
</dbReference>
<dbReference type="GO" id="GO:0006655">
    <property type="term" value="P:phosphatidylglycerol biosynthetic process"/>
    <property type="evidence" value="ECO:0007669"/>
    <property type="project" value="UniProtKB-UniPathway"/>
</dbReference>
<dbReference type="InterPro" id="IPR000462">
    <property type="entry name" value="CDP-OH_P_trans"/>
</dbReference>
<evidence type="ECO:0000256" key="16">
    <source>
        <dbReference type="NCBIfam" id="TIGR00560"/>
    </source>
</evidence>
<dbReference type="InterPro" id="IPR050324">
    <property type="entry name" value="CDP-alcohol_PTase-I"/>
</dbReference>
<dbReference type="Proteomes" id="UP000187404">
    <property type="component" value="Unassembled WGS sequence"/>
</dbReference>
<keyword evidence="10 18" id="KW-1133">Transmembrane helix</keyword>
<evidence type="ECO:0000256" key="10">
    <source>
        <dbReference type="ARBA" id="ARBA00022989"/>
    </source>
</evidence>
<keyword evidence="11" id="KW-0443">Lipid metabolism</keyword>
<comment type="subcellular location">
    <subcellularLocation>
        <location evidence="2">Membrane</location>
        <topology evidence="2">Multi-pass membrane protein</topology>
    </subcellularLocation>
</comment>
<feature type="transmembrane region" description="Helical" evidence="18">
    <location>
        <begin position="68"/>
        <end position="93"/>
    </location>
</feature>
<comment type="similarity">
    <text evidence="4 17">Belongs to the CDP-alcohol phosphatidyltransferase class-I family.</text>
</comment>
<keyword evidence="20" id="KW-1185">Reference proteome</keyword>
<feature type="transmembrane region" description="Helical" evidence="18">
    <location>
        <begin position="148"/>
        <end position="173"/>
    </location>
</feature>
<dbReference type="PROSITE" id="PS00379">
    <property type="entry name" value="CDP_ALCOHOL_P_TRANSF"/>
    <property type="match status" value="1"/>
</dbReference>
<proteinExistence type="inferred from homology"/>
<reference evidence="19 20" key="1">
    <citation type="journal article" date="2016" name="Appl. Environ. Microbiol.">
        <title>Function and Phylogeny of Bacterial Butyryl Coenzyme A:Acetate Transferases and Their Diversity in the Proximal Colon of Swine.</title>
        <authorList>
            <person name="Trachsel J."/>
            <person name="Bayles D.O."/>
            <person name="Looft T."/>
            <person name="Levine U.Y."/>
            <person name="Allen H.K."/>
        </authorList>
    </citation>
    <scope>NUCLEOTIDE SEQUENCE [LARGE SCALE GENOMIC DNA]</scope>
    <source>
        <strain evidence="19 20">68-3-10</strain>
    </source>
</reference>
<evidence type="ECO:0000256" key="6">
    <source>
        <dbReference type="ARBA" id="ARBA00014944"/>
    </source>
</evidence>
<protein>
    <recommendedName>
        <fullName evidence="6 16">CDP-diacylglycerol--glycerol-3-phosphate 3-phosphatidyltransferase</fullName>
        <ecNumber evidence="5 16">2.7.8.5</ecNumber>
    </recommendedName>
</protein>
<dbReference type="PIRSF" id="PIRSF000847">
    <property type="entry name" value="Phos_ph_gly_syn"/>
    <property type="match status" value="1"/>
</dbReference>
<sequence>MNLPNKLTVCRMVAVPFFIAAYLTGYFVVALIIFIAASFTDMLDGKIARKYNLVSNFGKIMDPLADKILVYSAFCLMIGDGTIPAWMLIVILAREFVVSGVRTVAASDGIVIAAAMSGKAKTVLQMIAVPLLLLMLALKGNAGGAEQIIYYLAYGFLWASLIMTVYSGIEYIVKNSNVFKEESRS</sequence>
<evidence type="ECO:0000256" key="14">
    <source>
        <dbReference type="ARBA" id="ARBA00023264"/>
    </source>
</evidence>
<evidence type="ECO:0000256" key="18">
    <source>
        <dbReference type="SAM" id="Phobius"/>
    </source>
</evidence>
<dbReference type="AlphaFoldDB" id="A0A1Q9JF75"/>
<evidence type="ECO:0000256" key="11">
    <source>
        <dbReference type="ARBA" id="ARBA00023098"/>
    </source>
</evidence>
<evidence type="ECO:0000256" key="1">
    <source>
        <dbReference type="ARBA" id="ARBA00003973"/>
    </source>
</evidence>
<dbReference type="Gene3D" id="1.20.120.1760">
    <property type="match status" value="1"/>
</dbReference>
<name>A0A1Q9JF75_9FIRM</name>
<accession>A0A1Q9JF75</accession>
<dbReference type="GO" id="GO:0008444">
    <property type="term" value="F:CDP-diacylglycerol-glycerol-3-phosphate 3-phosphatidyltransferase activity"/>
    <property type="evidence" value="ECO:0007669"/>
    <property type="project" value="UniProtKB-UniRule"/>
</dbReference>
<dbReference type="GO" id="GO:0016020">
    <property type="term" value="C:membrane"/>
    <property type="evidence" value="ECO:0007669"/>
    <property type="project" value="UniProtKB-SubCell"/>
</dbReference>
<keyword evidence="7" id="KW-0444">Lipid biosynthesis</keyword>
<comment type="catalytic activity">
    <reaction evidence="15">
        <text>a CDP-1,2-diacyl-sn-glycerol + sn-glycerol 3-phosphate = a 1,2-diacyl-sn-glycero-3-phospho-(1'-sn-glycero-3'-phosphate) + CMP + H(+)</text>
        <dbReference type="Rhea" id="RHEA:12593"/>
        <dbReference type="ChEBI" id="CHEBI:15378"/>
        <dbReference type="ChEBI" id="CHEBI:57597"/>
        <dbReference type="ChEBI" id="CHEBI:58332"/>
        <dbReference type="ChEBI" id="CHEBI:60110"/>
        <dbReference type="ChEBI" id="CHEBI:60377"/>
        <dbReference type="EC" id="2.7.8.5"/>
    </reaction>
</comment>
<gene>
    <name evidence="19" type="ORF">BHK98_01620</name>
</gene>
<evidence type="ECO:0000256" key="17">
    <source>
        <dbReference type="RuleBase" id="RU003750"/>
    </source>
</evidence>
<dbReference type="InterPro" id="IPR048254">
    <property type="entry name" value="CDP_ALCOHOL_P_TRANSF_CS"/>
</dbReference>
<dbReference type="OrthoDB" id="9796672at2"/>
<dbReference type="Pfam" id="PF01066">
    <property type="entry name" value="CDP-OH_P_transf"/>
    <property type="match status" value="1"/>
</dbReference>
<evidence type="ECO:0000256" key="13">
    <source>
        <dbReference type="ARBA" id="ARBA00023209"/>
    </source>
</evidence>
<dbReference type="InterPro" id="IPR004570">
    <property type="entry name" value="Phosphatidylglycerol_P_synth"/>
</dbReference>
<evidence type="ECO:0000256" key="15">
    <source>
        <dbReference type="ARBA" id="ARBA00048586"/>
    </source>
</evidence>
<comment type="pathway">
    <text evidence="3">Phospholipid metabolism; phosphatidylglycerol biosynthesis; phosphatidylglycerol from CDP-diacylglycerol: step 1/2.</text>
</comment>
<keyword evidence="13" id="KW-0594">Phospholipid biosynthesis</keyword>
<evidence type="ECO:0000256" key="7">
    <source>
        <dbReference type="ARBA" id="ARBA00022516"/>
    </source>
</evidence>
<comment type="caution">
    <text evidence="19">The sequence shown here is derived from an EMBL/GenBank/DDBJ whole genome shotgun (WGS) entry which is preliminary data.</text>
</comment>
<dbReference type="STRING" id="1261640.BHK98_01620"/>
<evidence type="ECO:0000256" key="5">
    <source>
        <dbReference type="ARBA" id="ARBA00013170"/>
    </source>
</evidence>
<evidence type="ECO:0000256" key="3">
    <source>
        <dbReference type="ARBA" id="ARBA00005042"/>
    </source>
</evidence>
<evidence type="ECO:0000313" key="19">
    <source>
        <dbReference type="EMBL" id="OLR54892.1"/>
    </source>
</evidence>
<comment type="function">
    <text evidence="1">This protein catalyzes the committed step to the synthesis of the acidic phospholipids.</text>
</comment>
<keyword evidence="14" id="KW-1208">Phospholipid metabolism</keyword>
<keyword evidence="8 17" id="KW-0808">Transferase</keyword>
<dbReference type="PANTHER" id="PTHR14269">
    <property type="entry name" value="CDP-DIACYLGLYCEROL--GLYCEROL-3-PHOSPHATE 3-PHOSPHATIDYLTRANSFERASE-RELATED"/>
    <property type="match status" value="1"/>
</dbReference>
<organism evidence="19 20">
    <name type="scientific">Hornefia porci</name>
    <dbReference type="NCBI Taxonomy" id="2652292"/>
    <lineage>
        <taxon>Bacteria</taxon>
        <taxon>Bacillati</taxon>
        <taxon>Bacillota</taxon>
        <taxon>Clostridia</taxon>
        <taxon>Peptostreptococcales</taxon>
        <taxon>Anaerovoracaceae</taxon>
        <taxon>Hornefia</taxon>
    </lineage>
</organism>
<evidence type="ECO:0000313" key="20">
    <source>
        <dbReference type="Proteomes" id="UP000187404"/>
    </source>
</evidence>
<keyword evidence="9 18" id="KW-0812">Transmembrane</keyword>
<dbReference type="NCBIfam" id="TIGR00560">
    <property type="entry name" value="pgsA"/>
    <property type="match status" value="1"/>
</dbReference>
<dbReference type="UniPathway" id="UPA00084">
    <property type="reaction ID" value="UER00503"/>
</dbReference>